<feature type="non-terminal residue" evidence="11">
    <location>
        <position position="1"/>
    </location>
</feature>
<dbReference type="SUPFAM" id="SSF50630">
    <property type="entry name" value="Acid proteases"/>
    <property type="match status" value="5"/>
</dbReference>
<feature type="domain" description="Peptidase A1" evidence="10">
    <location>
        <begin position="759"/>
        <end position="1082"/>
    </location>
</feature>
<dbReference type="PANTHER" id="PTHR47966">
    <property type="entry name" value="BETA-SITE APP-CLEAVING ENZYME, ISOFORM A-RELATED"/>
    <property type="match status" value="1"/>
</dbReference>
<evidence type="ECO:0000256" key="2">
    <source>
        <dbReference type="ARBA" id="ARBA00022670"/>
    </source>
</evidence>
<evidence type="ECO:0000313" key="11">
    <source>
        <dbReference type="EMBL" id="KAG5315955.1"/>
    </source>
</evidence>
<dbReference type="FunFam" id="2.40.70.10:FF:000004">
    <property type="entry name" value="Pepsin A"/>
    <property type="match status" value="1"/>
</dbReference>
<dbReference type="InterPro" id="IPR001969">
    <property type="entry name" value="Aspartic_peptidase_AS"/>
</dbReference>
<feature type="active site" evidence="6">
    <location>
        <position position="433"/>
    </location>
</feature>
<accession>A0A836JL29</accession>
<dbReference type="AlphaFoldDB" id="A0A836JL29"/>
<evidence type="ECO:0000256" key="7">
    <source>
        <dbReference type="PIRSR" id="PIRSR601461-2"/>
    </source>
</evidence>
<gene>
    <name evidence="11" type="ORF">G6Z75_0010246</name>
</gene>
<name>A0A836JL29_9HYME</name>
<dbReference type="FunFam" id="2.40.70.10:FF:000044">
    <property type="entry name" value="Lysosomal aspartic protease"/>
    <property type="match status" value="1"/>
</dbReference>
<sequence length="1215" mass="136696">MFRSFMLIVVLIELINSALLRTNYIRKWISIEGRPYDLTDLPKARLFYLYDKQYYGIISVGTPPQEFNIHFDTGSSNFFLPSINCYTDNIQCSSVTRYNSKESHTYIEVGTSIGLHYEVGELTGYLSTDVVNIAGVNVQNQTFTEAVTRDLTFAFLSYDGILGMGYPEISTKGVPPVFTTMIEQGLVSAPVFSFYLNNYYYGSELILGGIDPLYSNTEFTYVNVSHKGYWQFPIDKIKMRHMIFCEDGCEAIAHTGFSGLSGPASEIEFINNEIDSLKRVGIAHGGDIFVDCHNISDLPSVTFFLNKKPFVLTAKDYVNFRTIAGVKVQNQTFTEAVTRDPTFDYLSYDGILGMSYPQISTKGMPPIFTSMIEQGLVILLHKTSSARKSIGIDYRQGNLTSIVRESLLNFRNAQYYGVISIGTPRQRFKVLFDTGSANLWVPSVHCDLEDITCLSHRKYNNRTSRTYIPNGTLFDIQYEYGTLSGYLSTDVVNVAGLNIINQTFGEAINEPGIAFLYAKFDGILGMGYPNISILGVTPVFTNMVQQGLVSSPIFSFYLNRNLLDSSAGSVLILGGSDPALYDGELTYVNVTHKGYWQFTMDKIQMENETLCVNGCQAIADTGFSRLAGPPTDIAIITSRIAIDDFNGVVYVDCDQISNLPNVTFFLSGKPFVLTAEDYIIVRKIDKKGTPVCYSAFEIAAQSEFGIMWVLGDSFLGRYYTDTPYETNSTRRSIDIDHRESRSIRRSIRIKLRDDHENSFFGYLSIGSYPQYFKVLFDTSSSNFWILSKNCHSNTMACASKSNMNYDDSKSTTYIPSNTSFDIEYNGDIISGYVSTDVTYFGFTNLITIQNQTFGKAISYKRQFRFIPNYQGIIGMGYSTSATGIPVLTNMVQQGLLLRPVFSIYMKREYKTSEVVGELILGDIDSSLYVGKLTNVNVTRKGYWQFNMNKVQLGNNTLCENDCQAIIDSSNVRISGPPSAIAVINKYIRNISLNDPAVVHCKQIYKLPDIYFIIGGKVFELTSEDYMIKLYKPNVVEREQIRKRITTFLQSSWSSVRQLRNMFQSFVVVVILFVLTNAELLRTKSYTYVQDDTPVDIEYDSGSLSGYLSGDTLNIGGLDIPHQIFVEATSIQQYSSHLVKYDGILGMCYPIRTAEGTIPVLTNLNQQNLLYKPVFVDSELIIGGSDPDLYNGELTYVPVTNNGYWHFIINRYVIVF</sequence>
<evidence type="ECO:0000256" key="1">
    <source>
        <dbReference type="ARBA" id="ARBA00007447"/>
    </source>
</evidence>
<feature type="disulfide bond" evidence="7">
    <location>
        <begin position="653"/>
        <end position="692"/>
    </location>
</feature>
<comment type="similarity">
    <text evidence="1 8">Belongs to the peptidase A1 family.</text>
</comment>
<dbReference type="GO" id="GO:0006508">
    <property type="term" value="P:proteolysis"/>
    <property type="evidence" value="ECO:0007669"/>
    <property type="project" value="UniProtKB-KW"/>
</dbReference>
<keyword evidence="5 7" id="KW-1015">Disulfide bond</keyword>
<organism evidence="11 12">
    <name type="scientific">Acromyrmex insinuator</name>
    <dbReference type="NCBI Taxonomy" id="230686"/>
    <lineage>
        <taxon>Eukaryota</taxon>
        <taxon>Metazoa</taxon>
        <taxon>Ecdysozoa</taxon>
        <taxon>Arthropoda</taxon>
        <taxon>Hexapoda</taxon>
        <taxon>Insecta</taxon>
        <taxon>Pterygota</taxon>
        <taxon>Neoptera</taxon>
        <taxon>Endopterygota</taxon>
        <taxon>Hymenoptera</taxon>
        <taxon>Apocrita</taxon>
        <taxon>Aculeata</taxon>
        <taxon>Formicoidea</taxon>
        <taxon>Formicidae</taxon>
        <taxon>Myrmicinae</taxon>
        <taxon>Acromyrmex</taxon>
    </lineage>
</organism>
<feature type="disulfide bond" evidence="7">
    <location>
        <begin position="446"/>
        <end position="453"/>
    </location>
</feature>
<feature type="non-terminal residue" evidence="11">
    <location>
        <position position="1215"/>
    </location>
</feature>
<comment type="caution">
    <text evidence="11">The sequence shown here is derived from an EMBL/GenBank/DDBJ whole genome shotgun (WGS) entry which is preliminary data.</text>
</comment>
<evidence type="ECO:0000313" key="12">
    <source>
        <dbReference type="Proteomes" id="UP000667349"/>
    </source>
</evidence>
<reference evidence="11" key="1">
    <citation type="submission" date="2020-02" db="EMBL/GenBank/DDBJ databases">
        <title>Relaxed selection underlies rapid genomic changes in the transitions from sociality to social parasitism in ants.</title>
        <authorList>
            <person name="Bi X."/>
        </authorList>
    </citation>
    <scope>NUCLEOTIDE SEQUENCE</scope>
    <source>
        <strain evidence="11">BGI-DK2013a</strain>
        <tissue evidence="11">Whole body</tissue>
    </source>
</reference>
<evidence type="ECO:0000256" key="8">
    <source>
        <dbReference type="RuleBase" id="RU000454"/>
    </source>
</evidence>
<dbReference type="InterPro" id="IPR021109">
    <property type="entry name" value="Peptidase_aspartic_dom_sf"/>
</dbReference>
<evidence type="ECO:0000256" key="6">
    <source>
        <dbReference type="PIRSR" id="PIRSR601461-1"/>
    </source>
</evidence>
<evidence type="ECO:0000256" key="5">
    <source>
        <dbReference type="ARBA" id="ARBA00023157"/>
    </source>
</evidence>
<dbReference type="PANTHER" id="PTHR47966:SF51">
    <property type="entry name" value="BETA-SITE APP-CLEAVING ENZYME, ISOFORM A-RELATED"/>
    <property type="match status" value="1"/>
</dbReference>
<dbReference type="Proteomes" id="UP000667349">
    <property type="component" value="Unassembled WGS sequence"/>
</dbReference>
<feature type="signal peptide" evidence="9">
    <location>
        <begin position="1"/>
        <end position="20"/>
    </location>
</feature>
<keyword evidence="4 8" id="KW-0378">Hydrolase</keyword>
<keyword evidence="2 8" id="KW-0645">Protease</keyword>
<dbReference type="InterPro" id="IPR033121">
    <property type="entry name" value="PEPTIDASE_A1"/>
</dbReference>
<dbReference type="PROSITE" id="PS00141">
    <property type="entry name" value="ASP_PROTEASE"/>
    <property type="match status" value="1"/>
</dbReference>
<dbReference type="Pfam" id="PF00026">
    <property type="entry name" value="Asp"/>
    <property type="match status" value="5"/>
</dbReference>
<keyword evidence="3 8" id="KW-0064">Aspartyl protease</keyword>
<dbReference type="GO" id="GO:0004190">
    <property type="term" value="F:aspartic-type endopeptidase activity"/>
    <property type="evidence" value="ECO:0007669"/>
    <property type="project" value="UniProtKB-KW"/>
</dbReference>
<keyword evidence="12" id="KW-1185">Reference proteome</keyword>
<dbReference type="Gene3D" id="2.40.70.10">
    <property type="entry name" value="Acid Proteases"/>
    <property type="match status" value="7"/>
</dbReference>
<feature type="domain" description="Peptidase A1" evidence="10">
    <location>
        <begin position="54"/>
        <end position="393"/>
    </location>
</feature>
<feature type="active site" evidence="6">
    <location>
        <position position="620"/>
    </location>
</feature>
<dbReference type="EMBL" id="JAANHZ010000100">
    <property type="protein sequence ID" value="KAG5315955.1"/>
    <property type="molecule type" value="Genomic_DNA"/>
</dbReference>
<dbReference type="Gene3D" id="2.60.40.1960">
    <property type="match status" value="4"/>
</dbReference>
<evidence type="ECO:0000256" key="4">
    <source>
        <dbReference type="ARBA" id="ARBA00022801"/>
    </source>
</evidence>
<feature type="domain" description="Peptidase A1" evidence="10">
    <location>
        <begin position="415"/>
        <end position="732"/>
    </location>
</feature>
<dbReference type="PRINTS" id="PR00792">
    <property type="entry name" value="PEPSIN"/>
</dbReference>
<evidence type="ECO:0000259" key="10">
    <source>
        <dbReference type="PROSITE" id="PS51767"/>
    </source>
</evidence>
<dbReference type="FunFam" id="2.40.70.10:FF:000115">
    <property type="entry name" value="Lysosomal aspartic protease"/>
    <property type="match status" value="2"/>
</dbReference>
<dbReference type="PROSITE" id="PS51767">
    <property type="entry name" value="PEPTIDASE_A1"/>
    <property type="match status" value="3"/>
</dbReference>
<evidence type="ECO:0000256" key="9">
    <source>
        <dbReference type="SAM" id="SignalP"/>
    </source>
</evidence>
<proteinExistence type="inferred from homology"/>
<feature type="chain" id="PRO_5032652505" evidence="9">
    <location>
        <begin position="21"/>
        <end position="1215"/>
    </location>
</feature>
<protein>
    <submittedName>
        <fullName evidence="11">ASPP protease</fullName>
    </submittedName>
</protein>
<dbReference type="InterPro" id="IPR001461">
    <property type="entry name" value="Aspartic_peptidase_A1"/>
</dbReference>
<keyword evidence="9" id="KW-0732">Signal</keyword>
<evidence type="ECO:0000256" key="3">
    <source>
        <dbReference type="ARBA" id="ARBA00022750"/>
    </source>
</evidence>